<protein>
    <recommendedName>
        <fullName evidence="4">Transmembrane protein</fullName>
    </recommendedName>
</protein>
<organism evidence="2 3">
    <name type="scientific">Testicularia cyperi</name>
    <dbReference type="NCBI Taxonomy" id="1882483"/>
    <lineage>
        <taxon>Eukaryota</taxon>
        <taxon>Fungi</taxon>
        <taxon>Dikarya</taxon>
        <taxon>Basidiomycota</taxon>
        <taxon>Ustilaginomycotina</taxon>
        <taxon>Ustilaginomycetes</taxon>
        <taxon>Ustilaginales</taxon>
        <taxon>Anthracoideaceae</taxon>
        <taxon>Testicularia</taxon>
    </lineage>
</organism>
<proteinExistence type="predicted"/>
<keyword evidence="3" id="KW-1185">Reference proteome</keyword>
<evidence type="ECO:0000256" key="1">
    <source>
        <dbReference type="SAM" id="Phobius"/>
    </source>
</evidence>
<accession>A0A317XVC3</accession>
<dbReference type="Proteomes" id="UP000246740">
    <property type="component" value="Unassembled WGS sequence"/>
</dbReference>
<dbReference type="EMBL" id="KZ819191">
    <property type="protein sequence ID" value="PWZ01281.1"/>
    <property type="molecule type" value="Genomic_DNA"/>
</dbReference>
<dbReference type="InParanoid" id="A0A317XVC3"/>
<gene>
    <name evidence="2" type="ORF">BCV70DRAFT_91817</name>
</gene>
<dbReference type="AlphaFoldDB" id="A0A317XVC3"/>
<sequence length="105" mass="12024">MHLIGSCSRFDSIWDNDRGLRPSKHTSEAHLCQSAGARRCRSHSLSLRFRGGLLYLIDDFLGRLFRSLFFVAFLFLFLLFVFGRLMMKHVRCQVVSLGTQGPTIS</sequence>
<reference evidence="2 3" key="1">
    <citation type="journal article" date="2018" name="Mol. Biol. Evol.">
        <title>Broad Genomic Sampling Reveals a Smut Pathogenic Ancestry of the Fungal Clade Ustilaginomycotina.</title>
        <authorList>
            <person name="Kijpornyongpan T."/>
            <person name="Mondo S.J."/>
            <person name="Barry K."/>
            <person name="Sandor L."/>
            <person name="Lee J."/>
            <person name="Lipzen A."/>
            <person name="Pangilinan J."/>
            <person name="LaButti K."/>
            <person name="Hainaut M."/>
            <person name="Henrissat B."/>
            <person name="Grigoriev I.V."/>
            <person name="Spatafora J.W."/>
            <person name="Aime M.C."/>
        </authorList>
    </citation>
    <scope>NUCLEOTIDE SEQUENCE [LARGE SCALE GENOMIC DNA]</scope>
    <source>
        <strain evidence="2 3">MCA 3645</strain>
    </source>
</reference>
<feature type="transmembrane region" description="Helical" evidence="1">
    <location>
        <begin position="64"/>
        <end position="83"/>
    </location>
</feature>
<evidence type="ECO:0000313" key="3">
    <source>
        <dbReference type="Proteomes" id="UP000246740"/>
    </source>
</evidence>
<keyword evidence="1" id="KW-0472">Membrane</keyword>
<evidence type="ECO:0000313" key="2">
    <source>
        <dbReference type="EMBL" id="PWZ01281.1"/>
    </source>
</evidence>
<keyword evidence="1" id="KW-0812">Transmembrane</keyword>
<keyword evidence="1" id="KW-1133">Transmembrane helix</keyword>
<evidence type="ECO:0008006" key="4">
    <source>
        <dbReference type="Google" id="ProtNLM"/>
    </source>
</evidence>
<name>A0A317XVC3_9BASI</name>